<evidence type="ECO:0000313" key="2">
    <source>
        <dbReference type="Proteomes" id="UP000639403"/>
    </source>
</evidence>
<evidence type="ECO:0000313" key="1">
    <source>
        <dbReference type="EMBL" id="KAF9808500.1"/>
    </source>
</evidence>
<dbReference type="Proteomes" id="UP000639403">
    <property type="component" value="Unassembled WGS sequence"/>
</dbReference>
<dbReference type="EMBL" id="JADOXO010000242">
    <property type="protein sequence ID" value="KAF9808500.1"/>
    <property type="molecule type" value="Genomic_DNA"/>
</dbReference>
<name>A0A8H7TZC4_9APHY</name>
<proteinExistence type="predicted"/>
<comment type="caution">
    <text evidence="1">The sequence shown here is derived from an EMBL/GenBank/DDBJ whole genome shotgun (WGS) entry which is preliminary data.</text>
</comment>
<protein>
    <submittedName>
        <fullName evidence="1">Uncharacterized protein</fullName>
    </submittedName>
</protein>
<sequence>MHTRRRTRYSISH</sequence>
<reference evidence="1" key="2">
    <citation type="journal article" name="Front. Microbiol.">
        <title>Degradative Capacity of Two Strains of Rhodonia placenta: From Phenotype to Genotype.</title>
        <authorList>
            <person name="Kolle M."/>
            <person name="Horta M.A.C."/>
            <person name="Nowrousian M."/>
            <person name="Ohm R.A."/>
            <person name="Benz J.P."/>
            <person name="Pilgard A."/>
        </authorList>
    </citation>
    <scope>NUCLEOTIDE SEQUENCE</scope>
    <source>
        <strain evidence="1">FPRL280</strain>
    </source>
</reference>
<reference evidence="1" key="1">
    <citation type="submission" date="2020-11" db="EMBL/GenBank/DDBJ databases">
        <authorList>
            <person name="Koelle M."/>
            <person name="Horta M.A.C."/>
            <person name="Nowrousian M."/>
            <person name="Ohm R.A."/>
            <person name="Benz P."/>
            <person name="Pilgard A."/>
        </authorList>
    </citation>
    <scope>NUCLEOTIDE SEQUENCE</scope>
    <source>
        <strain evidence="1">FPRL280</strain>
    </source>
</reference>
<accession>A0A8H7TZC4</accession>
<organism evidence="1 2">
    <name type="scientific">Rhodonia placenta</name>
    <dbReference type="NCBI Taxonomy" id="104341"/>
    <lineage>
        <taxon>Eukaryota</taxon>
        <taxon>Fungi</taxon>
        <taxon>Dikarya</taxon>
        <taxon>Basidiomycota</taxon>
        <taxon>Agaricomycotina</taxon>
        <taxon>Agaricomycetes</taxon>
        <taxon>Polyporales</taxon>
        <taxon>Adustoporiaceae</taxon>
        <taxon>Rhodonia</taxon>
    </lineage>
</organism>
<gene>
    <name evidence="1" type="ORF">IEO21_07879</name>
</gene>